<dbReference type="PANTHER" id="PTHR48079:SF6">
    <property type="entry name" value="NAD(P)-BINDING DOMAIN-CONTAINING PROTEIN-RELATED"/>
    <property type="match status" value="1"/>
</dbReference>
<dbReference type="InterPro" id="IPR016040">
    <property type="entry name" value="NAD(P)-bd_dom"/>
</dbReference>
<evidence type="ECO:0000256" key="2">
    <source>
        <dbReference type="SAM" id="Phobius"/>
    </source>
</evidence>
<dbReference type="CDD" id="cd05245">
    <property type="entry name" value="SDR_a2"/>
    <property type="match status" value="1"/>
</dbReference>
<evidence type="ECO:0000259" key="3">
    <source>
        <dbReference type="Pfam" id="PF13460"/>
    </source>
</evidence>
<dbReference type="InterPro" id="IPR036291">
    <property type="entry name" value="NAD(P)-bd_dom_sf"/>
</dbReference>
<organism evidence="4 5">
    <name type="scientific">Eiseniibacteriota bacterium</name>
    <dbReference type="NCBI Taxonomy" id="2212470"/>
    <lineage>
        <taxon>Bacteria</taxon>
        <taxon>Candidatus Eiseniibacteriota</taxon>
    </lineage>
</organism>
<keyword evidence="2" id="KW-0812">Transmembrane</keyword>
<dbReference type="Pfam" id="PF13460">
    <property type="entry name" value="NAD_binding_10"/>
    <property type="match status" value="1"/>
</dbReference>
<keyword evidence="2" id="KW-1133">Transmembrane helix</keyword>
<feature type="region of interest" description="Disordered" evidence="1">
    <location>
        <begin position="496"/>
        <end position="518"/>
    </location>
</feature>
<gene>
    <name evidence="4" type="ORF">HKN21_02220</name>
</gene>
<dbReference type="CDD" id="cd07812">
    <property type="entry name" value="SRPBCC"/>
    <property type="match status" value="1"/>
</dbReference>
<dbReference type="Pfam" id="PF11066">
    <property type="entry name" value="DUF2867"/>
    <property type="match status" value="1"/>
</dbReference>
<dbReference type="EMBL" id="JABDJR010000076">
    <property type="protein sequence ID" value="NNF05554.1"/>
    <property type="molecule type" value="Genomic_DNA"/>
</dbReference>
<evidence type="ECO:0000313" key="4">
    <source>
        <dbReference type="EMBL" id="NNF05554.1"/>
    </source>
</evidence>
<accession>A0A7Y2H117</accession>
<dbReference type="AlphaFoldDB" id="A0A7Y2H117"/>
<proteinExistence type="predicted"/>
<reference evidence="4 5" key="1">
    <citation type="submission" date="2020-03" db="EMBL/GenBank/DDBJ databases">
        <title>Metabolic flexibility allows generalist bacteria to become dominant in a frequently disturbed ecosystem.</title>
        <authorList>
            <person name="Chen Y.-J."/>
            <person name="Leung P.M."/>
            <person name="Bay S.K."/>
            <person name="Hugenholtz P."/>
            <person name="Kessler A.J."/>
            <person name="Shelley G."/>
            <person name="Waite D.W."/>
            <person name="Cook P.L."/>
            <person name="Greening C."/>
        </authorList>
    </citation>
    <scope>NUCLEOTIDE SEQUENCE [LARGE SCALE GENOMIC DNA]</scope>
    <source>
        <strain evidence="4">SS_bin_28</strain>
    </source>
</reference>
<feature type="domain" description="NAD(P)-binding" evidence="3">
    <location>
        <begin position="19"/>
        <end position="147"/>
    </location>
</feature>
<dbReference type="InterPro" id="IPR051783">
    <property type="entry name" value="NAD(P)-dependent_oxidoreduct"/>
</dbReference>
<evidence type="ECO:0000256" key="1">
    <source>
        <dbReference type="SAM" id="MobiDB-lite"/>
    </source>
</evidence>
<dbReference type="GO" id="GO:0004029">
    <property type="term" value="F:aldehyde dehydrogenase (NAD+) activity"/>
    <property type="evidence" value="ECO:0007669"/>
    <property type="project" value="TreeGrafter"/>
</dbReference>
<name>A0A7Y2H117_UNCEI</name>
<dbReference type="Proteomes" id="UP000547674">
    <property type="component" value="Unassembled WGS sequence"/>
</dbReference>
<dbReference type="SUPFAM" id="SSF51735">
    <property type="entry name" value="NAD(P)-binding Rossmann-fold domains"/>
    <property type="match status" value="1"/>
</dbReference>
<evidence type="ECO:0000313" key="5">
    <source>
        <dbReference type="Proteomes" id="UP000547674"/>
    </source>
</evidence>
<dbReference type="GO" id="GO:0005737">
    <property type="term" value="C:cytoplasm"/>
    <property type="evidence" value="ECO:0007669"/>
    <property type="project" value="TreeGrafter"/>
</dbReference>
<dbReference type="Gene3D" id="3.40.50.720">
    <property type="entry name" value="NAD(P)-binding Rossmann-like Domain"/>
    <property type="match status" value="1"/>
</dbReference>
<dbReference type="InterPro" id="IPR021295">
    <property type="entry name" value="DUF2867"/>
</dbReference>
<sequence>MNVPSQKLPDSSKPILVTGASGYIGGRLVIELLKAGHKVRCAVRTPRKLTRHAWSNDPRVEIVSADLGVREDVERATQGCSAAYYLVHSMVAAGDDYAEQDRIMAKLFAEAAESAGLQRIVYLGGLGELGEDLSSHLRSRREVESILASGRTPVTVLRAAMIIGSGSASFEILRYLVERLPAMITPKWVRTECQPIAIENVLHYLVQCLAVPETAGKTLDIGCSEVMSYHEIMEVMAQELGLPKRIVLPVPFLTPKLSSLWIHLVTPVSSKLARPLAEGLRNRVVCRNDEAVKLMPQKLLSVRESIHKALEHEGTPTVATAWSSSGPVPGDPDWAGGKVFVDSRKIEIEASPKSVYRAVLRIGGGNGYYAADWLWRVRGWMDQIVGGPGLRRGRRDPEDVGFGEALDFWRVVDVERNRRLSLRAEMKLPGEALLEFELDPLTGSENPTTTMTQTAKFRPKGLFGLVYWYLVVPLHGIVFKGMMQGIRRAAEDYDREAAQEATQDGAQDAPEAVFLPGK</sequence>
<feature type="transmembrane region" description="Helical" evidence="2">
    <location>
        <begin position="461"/>
        <end position="479"/>
    </location>
</feature>
<protein>
    <submittedName>
        <fullName evidence="4">SDR family oxidoreductase</fullName>
    </submittedName>
</protein>
<comment type="caution">
    <text evidence="4">The sequence shown here is derived from an EMBL/GenBank/DDBJ whole genome shotgun (WGS) entry which is preliminary data.</text>
</comment>
<dbReference type="PANTHER" id="PTHR48079">
    <property type="entry name" value="PROTEIN YEEZ"/>
    <property type="match status" value="1"/>
</dbReference>
<dbReference type="SUPFAM" id="SSF55961">
    <property type="entry name" value="Bet v1-like"/>
    <property type="match status" value="1"/>
</dbReference>
<keyword evidence="2" id="KW-0472">Membrane</keyword>